<dbReference type="PROSITE" id="PS00584">
    <property type="entry name" value="PFKB_KINASES_2"/>
    <property type="match status" value="1"/>
</dbReference>
<dbReference type="Pfam" id="PF00294">
    <property type="entry name" value="PfkB"/>
    <property type="match status" value="1"/>
</dbReference>
<evidence type="ECO:0000259" key="3">
    <source>
        <dbReference type="Pfam" id="PF00294"/>
    </source>
</evidence>
<dbReference type="InterPro" id="IPR002173">
    <property type="entry name" value="Carboh/pur_kinase_PfkB_CS"/>
</dbReference>
<feature type="domain" description="Carbohydrate kinase PfkB" evidence="3">
    <location>
        <begin position="2"/>
        <end position="70"/>
    </location>
</feature>
<dbReference type="PANTHER" id="PTHR10584">
    <property type="entry name" value="SUGAR KINASE"/>
    <property type="match status" value="1"/>
</dbReference>
<comment type="caution">
    <text evidence="4">The sequence shown here is derived from an EMBL/GenBank/DDBJ whole genome shotgun (WGS) entry which is preliminary data.</text>
</comment>
<reference evidence="4" key="1">
    <citation type="submission" date="2019-08" db="EMBL/GenBank/DDBJ databases">
        <authorList>
            <person name="Kucharzyk K."/>
            <person name="Murdoch R.W."/>
            <person name="Higgins S."/>
            <person name="Loffler F."/>
        </authorList>
    </citation>
    <scope>NUCLEOTIDE SEQUENCE</scope>
</reference>
<keyword evidence="2" id="KW-0418">Kinase</keyword>
<dbReference type="EMBL" id="VSSQ01056861">
    <property type="protein sequence ID" value="MPN10695.1"/>
    <property type="molecule type" value="Genomic_DNA"/>
</dbReference>
<protein>
    <recommendedName>
        <fullName evidence="3">Carbohydrate kinase PfkB domain-containing protein</fullName>
    </recommendedName>
</protein>
<gene>
    <name evidence="4" type="ORF">SDC9_157992</name>
</gene>
<evidence type="ECO:0000313" key="4">
    <source>
        <dbReference type="EMBL" id="MPN10695.1"/>
    </source>
</evidence>
<proteinExistence type="predicted"/>
<dbReference type="InterPro" id="IPR011611">
    <property type="entry name" value="PfkB_dom"/>
</dbReference>
<evidence type="ECO:0000256" key="1">
    <source>
        <dbReference type="ARBA" id="ARBA00022679"/>
    </source>
</evidence>
<dbReference type="InterPro" id="IPR029056">
    <property type="entry name" value="Ribokinase-like"/>
</dbReference>
<dbReference type="GO" id="GO:0016301">
    <property type="term" value="F:kinase activity"/>
    <property type="evidence" value="ECO:0007669"/>
    <property type="project" value="UniProtKB-KW"/>
</dbReference>
<accession>A0A645F8J4</accession>
<dbReference type="AlphaFoldDB" id="A0A645F8J4"/>
<evidence type="ECO:0000256" key="2">
    <source>
        <dbReference type="ARBA" id="ARBA00022777"/>
    </source>
</evidence>
<keyword evidence="1" id="KW-0808">Transferase</keyword>
<sequence>MKRVFIDLVEEGVFWADAEGCGVVPAIAHTVVDTAGAGDAMGAAMIHGCVQGLSTEECARLGAEASAEVSKQEK</sequence>
<name>A0A645F8J4_9ZZZZ</name>
<dbReference type="Gene3D" id="3.40.1190.20">
    <property type="match status" value="1"/>
</dbReference>
<dbReference type="PANTHER" id="PTHR10584:SF166">
    <property type="entry name" value="RIBOKINASE"/>
    <property type="match status" value="1"/>
</dbReference>
<dbReference type="SUPFAM" id="SSF53613">
    <property type="entry name" value="Ribokinase-like"/>
    <property type="match status" value="1"/>
</dbReference>
<organism evidence="4">
    <name type="scientific">bioreactor metagenome</name>
    <dbReference type="NCBI Taxonomy" id="1076179"/>
    <lineage>
        <taxon>unclassified sequences</taxon>
        <taxon>metagenomes</taxon>
        <taxon>ecological metagenomes</taxon>
    </lineage>
</organism>